<protein>
    <recommendedName>
        <fullName evidence="2">C-type lectin domain-containing protein</fullName>
    </recommendedName>
</protein>
<accession>A0AAD8ECG1</accession>
<gene>
    <name evidence="3" type="ORF">L9F63_020985</name>
</gene>
<dbReference type="InterPro" id="IPR016186">
    <property type="entry name" value="C-type_lectin-like/link_sf"/>
</dbReference>
<sequence length="167" mass="18835">MWSTWKCQILAFLCIGSVLSQSDSNLDDDDLWSKVANSYTELSSNDYYYAHDVAMTWEEAVEYCAAEGSHLFILNSQQEADVVVAFMPDVSPDYFWSGFSDLAQEGTFVTLNNQTVQEAGYVNWANGEPSGYYETQEENCGAVESTGEMYDRICSAECYFICEHVTK</sequence>
<dbReference type="InterPro" id="IPR016187">
    <property type="entry name" value="CTDL_fold"/>
</dbReference>
<reference evidence="3" key="2">
    <citation type="submission" date="2023-05" db="EMBL/GenBank/DDBJ databases">
        <authorList>
            <person name="Fouks B."/>
        </authorList>
    </citation>
    <scope>NUCLEOTIDE SEQUENCE</scope>
    <source>
        <strain evidence="3">Stay&amp;Tobe</strain>
        <tissue evidence="3">Testes</tissue>
    </source>
</reference>
<dbReference type="PROSITE" id="PS50041">
    <property type="entry name" value="C_TYPE_LECTIN_2"/>
    <property type="match status" value="1"/>
</dbReference>
<dbReference type="SMART" id="SM00034">
    <property type="entry name" value="CLECT"/>
    <property type="match status" value="1"/>
</dbReference>
<dbReference type="Proteomes" id="UP001233999">
    <property type="component" value="Unassembled WGS sequence"/>
</dbReference>
<dbReference type="InterPro" id="IPR001304">
    <property type="entry name" value="C-type_lectin-like"/>
</dbReference>
<dbReference type="PANTHER" id="PTHR22803">
    <property type="entry name" value="MANNOSE, PHOSPHOLIPASE, LECTIN RECEPTOR RELATED"/>
    <property type="match status" value="1"/>
</dbReference>
<evidence type="ECO:0000256" key="1">
    <source>
        <dbReference type="SAM" id="SignalP"/>
    </source>
</evidence>
<dbReference type="InterPro" id="IPR050111">
    <property type="entry name" value="C-type_lectin/snaclec_domain"/>
</dbReference>
<feature type="domain" description="C-type lectin" evidence="2">
    <location>
        <begin position="42"/>
        <end position="163"/>
    </location>
</feature>
<reference evidence="3" key="1">
    <citation type="journal article" date="2023" name="IScience">
        <title>Live-bearing cockroach genome reveals convergent evolutionary mechanisms linked to viviparity in insects and beyond.</title>
        <authorList>
            <person name="Fouks B."/>
            <person name="Harrison M.C."/>
            <person name="Mikhailova A.A."/>
            <person name="Marchal E."/>
            <person name="English S."/>
            <person name="Carruthers M."/>
            <person name="Jennings E.C."/>
            <person name="Chiamaka E.L."/>
            <person name="Frigard R.A."/>
            <person name="Pippel M."/>
            <person name="Attardo G.M."/>
            <person name="Benoit J.B."/>
            <person name="Bornberg-Bauer E."/>
            <person name="Tobe S.S."/>
        </authorList>
    </citation>
    <scope>NUCLEOTIDE SEQUENCE</scope>
    <source>
        <strain evidence="3">Stay&amp;Tobe</strain>
    </source>
</reference>
<evidence type="ECO:0000313" key="4">
    <source>
        <dbReference type="Proteomes" id="UP001233999"/>
    </source>
</evidence>
<evidence type="ECO:0000313" key="3">
    <source>
        <dbReference type="EMBL" id="KAJ9584682.1"/>
    </source>
</evidence>
<dbReference type="AlphaFoldDB" id="A0AAD8ECG1"/>
<feature type="signal peptide" evidence="1">
    <location>
        <begin position="1"/>
        <end position="20"/>
    </location>
</feature>
<dbReference type="EMBL" id="JASPKZ010007374">
    <property type="protein sequence ID" value="KAJ9584682.1"/>
    <property type="molecule type" value="Genomic_DNA"/>
</dbReference>
<organism evidence="3 4">
    <name type="scientific">Diploptera punctata</name>
    <name type="common">Pacific beetle cockroach</name>
    <dbReference type="NCBI Taxonomy" id="6984"/>
    <lineage>
        <taxon>Eukaryota</taxon>
        <taxon>Metazoa</taxon>
        <taxon>Ecdysozoa</taxon>
        <taxon>Arthropoda</taxon>
        <taxon>Hexapoda</taxon>
        <taxon>Insecta</taxon>
        <taxon>Pterygota</taxon>
        <taxon>Neoptera</taxon>
        <taxon>Polyneoptera</taxon>
        <taxon>Dictyoptera</taxon>
        <taxon>Blattodea</taxon>
        <taxon>Blaberoidea</taxon>
        <taxon>Blaberidae</taxon>
        <taxon>Diplopterinae</taxon>
        <taxon>Diploptera</taxon>
    </lineage>
</organism>
<dbReference type="SUPFAM" id="SSF56436">
    <property type="entry name" value="C-type lectin-like"/>
    <property type="match status" value="1"/>
</dbReference>
<name>A0AAD8ECG1_DIPPU</name>
<keyword evidence="1" id="KW-0732">Signal</keyword>
<dbReference type="Gene3D" id="3.10.100.10">
    <property type="entry name" value="Mannose-Binding Protein A, subunit A"/>
    <property type="match status" value="1"/>
</dbReference>
<feature type="chain" id="PRO_5042129869" description="C-type lectin domain-containing protein" evidence="1">
    <location>
        <begin position="21"/>
        <end position="167"/>
    </location>
</feature>
<comment type="caution">
    <text evidence="3">The sequence shown here is derived from an EMBL/GenBank/DDBJ whole genome shotgun (WGS) entry which is preliminary data.</text>
</comment>
<proteinExistence type="predicted"/>
<keyword evidence="4" id="KW-1185">Reference proteome</keyword>
<dbReference type="Pfam" id="PF00059">
    <property type="entry name" value="Lectin_C"/>
    <property type="match status" value="1"/>
</dbReference>
<evidence type="ECO:0000259" key="2">
    <source>
        <dbReference type="PROSITE" id="PS50041"/>
    </source>
</evidence>
<dbReference type="CDD" id="cd00037">
    <property type="entry name" value="CLECT"/>
    <property type="match status" value="1"/>
</dbReference>